<reference evidence="1 2" key="1">
    <citation type="journal article" date="2020" name="IScience">
        <title>Genome Sequencing of the Endangered Kingdonia uniflora (Circaeasteraceae, Ranunculales) Reveals Potential Mechanisms of Evolutionary Specialization.</title>
        <authorList>
            <person name="Sun Y."/>
            <person name="Deng T."/>
            <person name="Zhang A."/>
            <person name="Moore M.J."/>
            <person name="Landis J.B."/>
            <person name="Lin N."/>
            <person name="Zhang H."/>
            <person name="Zhang X."/>
            <person name="Huang J."/>
            <person name="Zhang X."/>
            <person name="Sun H."/>
            <person name="Wang H."/>
        </authorList>
    </citation>
    <scope>NUCLEOTIDE SEQUENCE [LARGE SCALE GENOMIC DNA]</scope>
    <source>
        <strain evidence="1">TB1705</strain>
        <tissue evidence="1">Leaf</tissue>
    </source>
</reference>
<name>A0A7J7N3G8_9MAGN</name>
<keyword evidence="2" id="KW-1185">Reference proteome</keyword>
<dbReference type="Proteomes" id="UP000541444">
    <property type="component" value="Unassembled WGS sequence"/>
</dbReference>
<accession>A0A7J7N3G8</accession>
<evidence type="ECO:0000313" key="1">
    <source>
        <dbReference type="EMBL" id="KAF6161614.1"/>
    </source>
</evidence>
<dbReference type="AlphaFoldDB" id="A0A7J7N3G8"/>
<organism evidence="1 2">
    <name type="scientific">Kingdonia uniflora</name>
    <dbReference type="NCBI Taxonomy" id="39325"/>
    <lineage>
        <taxon>Eukaryota</taxon>
        <taxon>Viridiplantae</taxon>
        <taxon>Streptophyta</taxon>
        <taxon>Embryophyta</taxon>
        <taxon>Tracheophyta</taxon>
        <taxon>Spermatophyta</taxon>
        <taxon>Magnoliopsida</taxon>
        <taxon>Ranunculales</taxon>
        <taxon>Circaeasteraceae</taxon>
        <taxon>Kingdonia</taxon>
    </lineage>
</organism>
<protein>
    <submittedName>
        <fullName evidence="1">Uncharacterized protein</fullName>
    </submittedName>
</protein>
<gene>
    <name evidence="1" type="ORF">GIB67_009493</name>
</gene>
<comment type="caution">
    <text evidence="1">The sequence shown here is derived from an EMBL/GenBank/DDBJ whole genome shotgun (WGS) entry which is preliminary data.</text>
</comment>
<proteinExistence type="predicted"/>
<dbReference type="OrthoDB" id="7763451at2759"/>
<dbReference type="EMBL" id="JACGCM010001129">
    <property type="protein sequence ID" value="KAF6161614.1"/>
    <property type="molecule type" value="Genomic_DNA"/>
</dbReference>
<evidence type="ECO:0000313" key="2">
    <source>
        <dbReference type="Proteomes" id="UP000541444"/>
    </source>
</evidence>
<sequence>MAAFTAVEKKLNDTGSTVKSSRYVTVGTTWFSGTFTKVVKAGQVTGSKTREKFQLAVSNLTTTNSQISVRFGLCLNYLW</sequence>